<sequence>MTNSTSNLVTGGNVVLDSGNELQVTVSWNAAPTELDVSCFIVGNNGKVASDDYFVFYNQRSDPHGHVKLSSVDARSSTFAVRLDKLSADAAKLVFAATLDGPGTFADVSGCTVTARVGGQTVVYDIKEATRETSLVFVELYRHQSAFKLRAVGRGFNGGLKPLAEAHGVTVADDENADQSAPPAANVASTPTKISAPPSQPPAGSKVNLSKIDLLKKEVQISLEKKGIGSQKARVAVVFDASGSMYHLYQQGTVQRAFERVLAVAASMDDDGEMDVWFFASKSARTPSAKATKFEGYVDRYYRSDMDFQDKLGYGNNEPEVMEDIIKKYTVESPNKHLPVFIVFFSDGGVYYSDQIAKLIVKSSRHNLFWQFVGLGDANYGILEKFDNLSGRTVDNCNFFALDDLDQVSDQVLYDRLFNEFPSWLRAARRKKILKA</sequence>
<reference evidence="4" key="1">
    <citation type="journal article" date="2019" name="Int. J. Syst. Evol. Microbiol.">
        <title>The Global Catalogue of Microorganisms (GCM) 10K type strain sequencing project: providing services to taxonomists for standard genome sequencing and annotation.</title>
        <authorList>
            <consortium name="The Broad Institute Genomics Platform"/>
            <consortium name="The Broad Institute Genome Sequencing Center for Infectious Disease"/>
            <person name="Wu L."/>
            <person name="Ma J."/>
        </authorList>
    </citation>
    <scope>NUCLEOTIDE SEQUENCE [LARGE SCALE GENOMIC DNA]</scope>
    <source>
        <strain evidence="4">CGMCC 1.13574</strain>
    </source>
</reference>
<dbReference type="PANTHER" id="PTHR32097:SF3">
    <property type="entry name" value="TELLURITE RESISTANCE PROTEIN"/>
    <property type="match status" value="1"/>
</dbReference>
<dbReference type="SMART" id="SM00327">
    <property type="entry name" value="VWA"/>
    <property type="match status" value="1"/>
</dbReference>
<dbReference type="Pfam" id="PF02342">
    <property type="entry name" value="TerD"/>
    <property type="match status" value="1"/>
</dbReference>
<evidence type="ECO:0000256" key="1">
    <source>
        <dbReference type="SAM" id="MobiDB-lite"/>
    </source>
</evidence>
<feature type="region of interest" description="Disordered" evidence="1">
    <location>
        <begin position="173"/>
        <end position="206"/>
    </location>
</feature>
<organism evidence="3 4">
    <name type="scientific">Tumebacillus lipolyticus</name>
    <dbReference type="NCBI Taxonomy" id="1280370"/>
    <lineage>
        <taxon>Bacteria</taxon>
        <taxon>Bacillati</taxon>
        <taxon>Bacillota</taxon>
        <taxon>Bacilli</taxon>
        <taxon>Bacillales</taxon>
        <taxon>Alicyclobacillaceae</taxon>
        <taxon>Tumebacillus</taxon>
    </lineage>
</organism>
<dbReference type="InterPro" id="IPR036465">
    <property type="entry name" value="vWFA_dom_sf"/>
</dbReference>
<evidence type="ECO:0000313" key="3">
    <source>
        <dbReference type="EMBL" id="MFD2170529.1"/>
    </source>
</evidence>
<dbReference type="InterPro" id="IPR019303">
    <property type="entry name" value="vWA_TerF_C"/>
</dbReference>
<protein>
    <submittedName>
        <fullName evidence="3">VWA domain-containing protein</fullName>
    </submittedName>
</protein>
<dbReference type="Pfam" id="PF10138">
    <property type="entry name" value="vWA-TerF-like"/>
    <property type="match status" value="1"/>
</dbReference>
<dbReference type="PANTHER" id="PTHR32097">
    <property type="entry name" value="CAMP-BINDING PROTEIN 1-RELATED"/>
    <property type="match status" value="1"/>
</dbReference>
<evidence type="ECO:0000313" key="4">
    <source>
        <dbReference type="Proteomes" id="UP001597343"/>
    </source>
</evidence>
<evidence type="ECO:0000259" key="2">
    <source>
        <dbReference type="PROSITE" id="PS50234"/>
    </source>
</evidence>
<dbReference type="InterPro" id="IPR051324">
    <property type="entry name" value="Stress/Tellurium_Resist"/>
</dbReference>
<dbReference type="EMBL" id="JBHUIO010000005">
    <property type="protein sequence ID" value="MFD2170529.1"/>
    <property type="molecule type" value="Genomic_DNA"/>
</dbReference>
<dbReference type="Gene3D" id="2.60.60.30">
    <property type="entry name" value="sav2460 like domains"/>
    <property type="match status" value="1"/>
</dbReference>
<dbReference type="CDD" id="cd06974">
    <property type="entry name" value="TerD_like"/>
    <property type="match status" value="1"/>
</dbReference>
<dbReference type="PROSITE" id="PS50234">
    <property type="entry name" value="VWFA"/>
    <property type="match status" value="1"/>
</dbReference>
<keyword evidence="4" id="KW-1185">Reference proteome</keyword>
<proteinExistence type="predicted"/>
<dbReference type="InterPro" id="IPR002035">
    <property type="entry name" value="VWF_A"/>
</dbReference>
<name>A0ABW4ZYB3_9BACL</name>
<feature type="domain" description="VWFA" evidence="2">
    <location>
        <begin position="234"/>
        <end position="417"/>
    </location>
</feature>
<gene>
    <name evidence="3" type="ORF">ACFSOY_11005</name>
</gene>
<accession>A0ABW4ZYB3</accession>
<dbReference type="InterPro" id="IPR003325">
    <property type="entry name" value="TerD"/>
</dbReference>
<comment type="caution">
    <text evidence="3">The sequence shown here is derived from an EMBL/GenBank/DDBJ whole genome shotgun (WGS) entry which is preliminary data.</text>
</comment>
<dbReference type="Proteomes" id="UP001597343">
    <property type="component" value="Unassembled WGS sequence"/>
</dbReference>
<dbReference type="SUPFAM" id="SSF53300">
    <property type="entry name" value="vWA-like"/>
    <property type="match status" value="1"/>
</dbReference>
<dbReference type="RefSeq" id="WP_386046538.1">
    <property type="nucleotide sequence ID" value="NZ_JBHUIO010000005.1"/>
</dbReference>